<evidence type="ECO:0000313" key="6">
    <source>
        <dbReference type="Proteomes" id="UP000193811"/>
    </source>
</evidence>
<feature type="transmembrane region" description="Helical" evidence="2">
    <location>
        <begin position="26"/>
        <end position="48"/>
    </location>
</feature>
<keyword evidence="2" id="KW-0812">Transmembrane</keyword>
<feature type="compositionally biased region" description="Polar residues" evidence="1">
    <location>
        <begin position="117"/>
        <end position="132"/>
    </location>
</feature>
<evidence type="ECO:0000313" key="5">
    <source>
        <dbReference type="Proteomes" id="UP000182227"/>
    </source>
</evidence>
<dbReference type="AlphaFoldDB" id="A0A0U1DYX8"/>
<dbReference type="EMBL" id="LQOP01000008">
    <property type="protein sequence ID" value="ORV29257.1"/>
    <property type="molecule type" value="Genomic_DNA"/>
</dbReference>
<feature type="compositionally biased region" description="Low complexity" evidence="1">
    <location>
        <begin position="70"/>
        <end position="91"/>
    </location>
</feature>
<evidence type="ECO:0000256" key="1">
    <source>
        <dbReference type="SAM" id="MobiDB-lite"/>
    </source>
</evidence>
<name>A0A0U1DYX8_9MYCO</name>
<evidence type="ECO:0000313" key="3">
    <source>
        <dbReference type="EMBL" id="CQD24360.1"/>
    </source>
</evidence>
<dbReference type="EMBL" id="CTEF01000007">
    <property type="protein sequence ID" value="CQD24360.1"/>
    <property type="molecule type" value="Genomic_DNA"/>
</dbReference>
<protein>
    <recommendedName>
        <fullName evidence="7">Serine/threonine protein kinase</fullName>
    </recommendedName>
</protein>
<accession>A0A0U1DYX8</accession>
<keyword evidence="6" id="KW-1185">Reference proteome</keyword>
<reference evidence="3 5" key="1">
    <citation type="submission" date="2015-03" db="EMBL/GenBank/DDBJ databases">
        <authorList>
            <person name="Murphy D."/>
        </authorList>
    </citation>
    <scope>NUCLEOTIDE SEQUENCE [LARGE SCALE GENOMIC DNA]</scope>
    <source>
        <strain evidence="3 5">D16</strain>
    </source>
</reference>
<feature type="compositionally biased region" description="Low complexity" evidence="1">
    <location>
        <begin position="106"/>
        <end position="116"/>
    </location>
</feature>
<keyword evidence="2" id="KW-1133">Transmembrane helix</keyword>
<dbReference type="Proteomes" id="UP000182227">
    <property type="component" value="Unassembled WGS sequence"/>
</dbReference>
<evidence type="ECO:0000313" key="4">
    <source>
        <dbReference type="EMBL" id="ORV29257.1"/>
    </source>
</evidence>
<proteinExistence type="predicted"/>
<reference evidence="4 6" key="2">
    <citation type="submission" date="2016-01" db="EMBL/GenBank/DDBJ databases">
        <title>The new phylogeny of the genus Mycobacterium.</title>
        <authorList>
            <person name="Tarcisio F."/>
            <person name="Conor M."/>
            <person name="Antonella G."/>
            <person name="Elisabetta G."/>
            <person name="Giulia F.S."/>
            <person name="Sara T."/>
            <person name="Anna F."/>
            <person name="Clotilde B."/>
            <person name="Roberto B."/>
            <person name="Veronica D.S."/>
            <person name="Fabio R."/>
            <person name="Monica P."/>
            <person name="Olivier J."/>
            <person name="Enrico T."/>
            <person name="Nicola S."/>
        </authorList>
    </citation>
    <scope>NUCLEOTIDE SEQUENCE [LARGE SCALE GENOMIC DNA]</scope>
    <source>
        <strain evidence="4 6">CCUG 50187</strain>
    </source>
</reference>
<dbReference type="RefSeq" id="WP_076215911.1">
    <property type="nucleotide sequence ID" value="NZ_JACKVA010000008.1"/>
</dbReference>
<evidence type="ECO:0000256" key="2">
    <source>
        <dbReference type="SAM" id="Phobius"/>
    </source>
</evidence>
<gene>
    <name evidence="4" type="ORF">AWB98_07775</name>
    <name evidence="3" type="ORF">BN970_06398</name>
</gene>
<feature type="region of interest" description="Disordered" evidence="1">
    <location>
        <begin position="54"/>
        <end position="132"/>
    </location>
</feature>
<sequence>MPEVDQQRRVAPAERPPSVPWYETTAAIVVAGIGGVAAIVALVVAILMTSHHSVLPHQPERLTPLAPTKPVSSRSTTTSISTPPRTPVSTSEDLGPTTVAPPPAQEPDTTTPPTTTMSNPYATTSVPNGAAF</sequence>
<keyword evidence="2" id="KW-0472">Membrane</keyword>
<dbReference type="Proteomes" id="UP000193811">
    <property type="component" value="Unassembled WGS sequence"/>
</dbReference>
<organism evidence="3 5">
    <name type="scientific">Mycolicibacterium conceptionense</name>
    <dbReference type="NCBI Taxonomy" id="451644"/>
    <lineage>
        <taxon>Bacteria</taxon>
        <taxon>Bacillati</taxon>
        <taxon>Actinomycetota</taxon>
        <taxon>Actinomycetes</taxon>
        <taxon>Mycobacteriales</taxon>
        <taxon>Mycobacteriaceae</taxon>
        <taxon>Mycolicibacterium</taxon>
    </lineage>
</organism>
<dbReference type="GeneID" id="44295335"/>
<evidence type="ECO:0008006" key="7">
    <source>
        <dbReference type="Google" id="ProtNLM"/>
    </source>
</evidence>